<proteinExistence type="predicted"/>
<dbReference type="GeneID" id="84906023"/>
<evidence type="ECO:0000313" key="1">
    <source>
        <dbReference type="EMBL" id="EEP67767.1"/>
    </source>
</evidence>
<dbReference type="Proteomes" id="UP000003009">
    <property type="component" value="Unassembled WGS sequence"/>
</dbReference>
<comment type="caution">
    <text evidence="1">The sequence shown here is derived from an EMBL/GenBank/DDBJ whole genome shotgun (WGS) entry which is preliminary data.</text>
</comment>
<accession>C4GIZ5</accession>
<dbReference type="EMBL" id="ACJW02000003">
    <property type="protein sequence ID" value="EEP67767.1"/>
    <property type="molecule type" value="Genomic_DNA"/>
</dbReference>
<dbReference type="HOGENOM" id="CLU_081276_0_0_4"/>
<gene>
    <name evidence="1" type="ORF">GCWU000324_02017</name>
</gene>
<dbReference type="RefSeq" id="WP_003796889.1">
    <property type="nucleotide sequence ID" value="NZ_GG665872.1"/>
</dbReference>
<evidence type="ECO:0000313" key="2">
    <source>
        <dbReference type="Proteomes" id="UP000003009"/>
    </source>
</evidence>
<name>C4GIZ5_9NEIS</name>
<keyword evidence="2" id="KW-1185">Reference proteome</keyword>
<sequence>MPHLLLDLAKSPAPKRKIPFAHAKVGLFATFKAAKRMITPEEPHGIYVLPRKKAARSIAQAAADILQHQPQAQIAIVSPRKKLRPYLHQLQIKYPQARLLHKKKLGKAVRRFLKQARQPENPFGEAPSEQRLIEYTAQTVQQAVAQIIPSAPPAGAESALIATALALLKKNHPKKKQDLLRLLTERSNPELAQEMLAELQSAGKIHIDAAENVRYR</sequence>
<dbReference type="OrthoDB" id="8614079at2"/>
<protein>
    <submittedName>
        <fullName evidence="1">Uncharacterized protein</fullName>
    </submittedName>
</protein>
<dbReference type="AlphaFoldDB" id="C4GIZ5"/>
<reference evidence="1" key="1">
    <citation type="submission" date="2009-04" db="EMBL/GenBank/DDBJ databases">
        <authorList>
            <person name="Weinstock G."/>
            <person name="Sodergren E."/>
            <person name="Clifton S."/>
            <person name="Fulton L."/>
            <person name="Fulton B."/>
            <person name="Courtney L."/>
            <person name="Fronick C."/>
            <person name="Harrison M."/>
            <person name="Strong C."/>
            <person name="Farmer C."/>
            <person name="Delahaunty K."/>
            <person name="Markovic C."/>
            <person name="Hall O."/>
            <person name="Minx P."/>
            <person name="Tomlinson C."/>
            <person name="Mitreva M."/>
            <person name="Nelson J."/>
            <person name="Hou S."/>
            <person name="Wollam A."/>
            <person name="Pepin K.H."/>
            <person name="Johnson M."/>
            <person name="Bhonagiri V."/>
            <person name="Nash W.E."/>
            <person name="Warren W."/>
            <person name="Chinwalla A."/>
            <person name="Mardis E.R."/>
            <person name="Wilson R.K."/>
        </authorList>
    </citation>
    <scope>NUCLEOTIDE SEQUENCE [LARGE SCALE GENOMIC DNA]</scope>
    <source>
        <strain evidence="1">ATCC 51147</strain>
    </source>
</reference>
<organism evidence="1 2">
    <name type="scientific">Kingella oralis ATCC 51147</name>
    <dbReference type="NCBI Taxonomy" id="629741"/>
    <lineage>
        <taxon>Bacteria</taxon>
        <taxon>Pseudomonadati</taxon>
        <taxon>Pseudomonadota</taxon>
        <taxon>Betaproteobacteria</taxon>
        <taxon>Neisseriales</taxon>
        <taxon>Neisseriaceae</taxon>
        <taxon>Kingella</taxon>
    </lineage>
</organism>